<dbReference type="Proteomes" id="UP001374893">
    <property type="component" value="Chromosome"/>
</dbReference>
<name>A0ABM7RI57_9BACT</name>
<accession>A0ABM7RI57</accession>
<keyword evidence="1" id="KW-0472">Membrane</keyword>
<sequence length="150" mass="16133">MAEDPGSLDKLHDIVLPDAVPWWPPAPGWIVLAVVVLAALSLLTRRQLKHRKANAYRRAALAELSNASSCHDIARILRRTALAIAPRETVAGLDGDAWISWLGDQASIEIPAAAGKALTGSVYDASGSEAPPEDLAAFADSWIRNHRRPC</sequence>
<keyword evidence="2" id="KW-0176">Collagen</keyword>
<proteinExistence type="predicted"/>
<dbReference type="Pfam" id="PF14316">
    <property type="entry name" value="DUF4381"/>
    <property type="match status" value="1"/>
</dbReference>
<evidence type="ECO:0000256" key="1">
    <source>
        <dbReference type="SAM" id="Phobius"/>
    </source>
</evidence>
<reference evidence="2 3" key="1">
    <citation type="submission" date="2021-06" db="EMBL/GenBank/DDBJ databases">
        <title>Complete genome of Haloferula helveola possessing various polysaccharide degrading enzymes.</title>
        <authorList>
            <person name="Takami H."/>
            <person name="Huang C."/>
            <person name="Hamasaki K."/>
        </authorList>
    </citation>
    <scope>NUCLEOTIDE SEQUENCE [LARGE SCALE GENOMIC DNA]</scope>
    <source>
        <strain evidence="2 3">CN-1</strain>
    </source>
</reference>
<dbReference type="EMBL" id="AP024702">
    <property type="protein sequence ID" value="BCX49632.1"/>
    <property type="molecule type" value="Genomic_DNA"/>
</dbReference>
<dbReference type="RefSeq" id="WP_338686316.1">
    <property type="nucleotide sequence ID" value="NZ_AP024702.1"/>
</dbReference>
<dbReference type="InterPro" id="IPR025489">
    <property type="entry name" value="DUF4381"/>
</dbReference>
<keyword evidence="1" id="KW-0812">Transmembrane</keyword>
<protein>
    <submittedName>
        <fullName evidence="2">Alpha-2 type XI collagen</fullName>
    </submittedName>
</protein>
<organism evidence="2 3">
    <name type="scientific">Haloferula helveola</name>
    <dbReference type="NCBI Taxonomy" id="490095"/>
    <lineage>
        <taxon>Bacteria</taxon>
        <taxon>Pseudomonadati</taxon>
        <taxon>Verrucomicrobiota</taxon>
        <taxon>Verrucomicrobiia</taxon>
        <taxon>Verrucomicrobiales</taxon>
        <taxon>Verrucomicrobiaceae</taxon>
        <taxon>Haloferula</taxon>
    </lineage>
</organism>
<keyword evidence="1" id="KW-1133">Transmembrane helix</keyword>
<evidence type="ECO:0000313" key="3">
    <source>
        <dbReference type="Proteomes" id="UP001374893"/>
    </source>
</evidence>
<keyword evidence="3" id="KW-1185">Reference proteome</keyword>
<gene>
    <name evidence="2" type="ORF">HAHE_35400</name>
</gene>
<evidence type="ECO:0000313" key="2">
    <source>
        <dbReference type="EMBL" id="BCX49632.1"/>
    </source>
</evidence>
<feature type="transmembrane region" description="Helical" evidence="1">
    <location>
        <begin position="26"/>
        <end position="43"/>
    </location>
</feature>